<evidence type="ECO:0000313" key="3">
    <source>
        <dbReference type="Proteomes" id="UP001412067"/>
    </source>
</evidence>
<dbReference type="Proteomes" id="UP001412067">
    <property type="component" value="Unassembled WGS sequence"/>
</dbReference>
<accession>A0ABR2LQW9</accession>
<gene>
    <name evidence="2" type="ORF">KSP40_PGU015655</name>
</gene>
<proteinExistence type="predicted"/>
<comment type="caution">
    <text evidence="2">The sequence shown here is derived from an EMBL/GenBank/DDBJ whole genome shotgun (WGS) entry which is preliminary data.</text>
</comment>
<organism evidence="2 3">
    <name type="scientific">Platanthera guangdongensis</name>
    <dbReference type="NCBI Taxonomy" id="2320717"/>
    <lineage>
        <taxon>Eukaryota</taxon>
        <taxon>Viridiplantae</taxon>
        <taxon>Streptophyta</taxon>
        <taxon>Embryophyta</taxon>
        <taxon>Tracheophyta</taxon>
        <taxon>Spermatophyta</taxon>
        <taxon>Magnoliopsida</taxon>
        <taxon>Liliopsida</taxon>
        <taxon>Asparagales</taxon>
        <taxon>Orchidaceae</taxon>
        <taxon>Orchidoideae</taxon>
        <taxon>Orchideae</taxon>
        <taxon>Orchidinae</taxon>
        <taxon>Platanthera</taxon>
    </lineage>
</organism>
<dbReference type="Gene3D" id="1.20.5.4130">
    <property type="match status" value="1"/>
</dbReference>
<name>A0ABR2LQW9_9ASPA</name>
<reference evidence="2 3" key="1">
    <citation type="journal article" date="2022" name="Nat. Plants">
        <title>Genomes of leafy and leafless Platanthera orchids illuminate the evolution of mycoheterotrophy.</title>
        <authorList>
            <person name="Li M.H."/>
            <person name="Liu K.W."/>
            <person name="Li Z."/>
            <person name="Lu H.C."/>
            <person name="Ye Q.L."/>
            <person name="Zhang D."/>
            <person name="Wang J.Y."/>
            <person name="Li Y.F."/>
            <person name="Zhong Z.M."/>
            <person name="Liu X."/>
            <person name="Yu X."/>
            <person name="Liu D.K."/>
            <person name="Tu X.D."/>
            <person name="Liu B."/>
            <person name="Hao Y."/>
            <person name="Liao X.Y."/>
            <person name="Jiang Y.T."/>
            <person name="Sun W.H."/>
            <person name="Chen J."/>
            <person name="Chen Y.Q."/>
            <person name="Ai Y."/>
            <person name="Zhai J.W."/>
            <person name="Wu S.S."/>
            <person name="Zhou Z."/>
            <person name="Hsiao Y.Y."/>
            <person name="Wu W.L."/>
            <person name="Chen Y.Y."/>
            <person name="Lin Y.F."/>
            <person name="Hsu J.L."/>
            <person name="Li C.Y."/>
            <person name="Wang Z.W."/>
            <person name="Zhao X."/>
            <person name="Zhong W.Y."/>
            <person name="Ma X.K."/>
            <person name="Ma L."/>
            <person name="Huang J."/>
            <person name="Chen G.Z."/>
            <person name="Huang M.Z."/>
            <person name="Huang L."/>
            <person name="Peng D.H."/>
            <person name="Luo Y.B."/>
            <person name="Zou S.Q."/>
            <person name="Chen S.P."/>
            <person name="Lan S."/>
            <person name="Tsai W.C."/>
            <person name="Van de Peer Y."/>
            <person name="Liu Z.J."/>
        </authorList>
    </citation>
    <scope>NUCLEOTIDE SEQUENCE [LARGE SCALE GENOMIC DNA]</scope>
    <source>
        <strain evidence="2">Lor288</strain>
    </source>
</reference>
<keyword evidence="3" id="KW-1185">Reference proteome</keyword>
<feature type="compositionally biased region" description="Low complexity" evidence="1">
    <location>
        <begin position="31"/>
        <end position="48"/>
    </location>
</feature>
<sequence length="337" mass="36693">MTDHFKIPKINLNREIPKSRKSPKSRRQPASPSSFSPSPSPSSFVGAPTLPPPPLSSRSDSSSPTPSSASSPASTTTSSSPQPSSASSPDAARLHGPVRALLKLFRMMAESSPLTPDQTHSSYVKEEVIMVLGVEGELQKLQQQMVSIKSLLKDAEKRKLDDADDIIDLCRSEGAQLLLLAGQNHASKPSPVCCGLSSPFPCFRSVPLPREIGNRVKELNDRLAQIYENRKRFKFERINTKQETLNSTPVNSGHTSCLVDEYVVGREVEESANELAQLLLTEEFEEKCLLFALLLGYKQSLSTEVALVTHLAGAQAAPLTDVPAADVLVVPHRYLLT</sequence>
<protein>
    <submittedName>
        <fullName evidence="2">Uncharacterized protein</fullName>
    </submittedName>
</protein>
<feature type="region of interest" description="Disordered" evidence="1">
    <location>
        <begin position="1"/>
        <end position="93"/>
    </location>
</feature>
<feature type="compositionally biased region" description="Low complexity" evidence="1">
    <location>
        <begin position="56"/>
        <end position="91"/>
    </location>
</feature>
<dbReference type="EMBL" id="JBBWWR010000016">
    <property type="protein sequence ID" value="KAK8947903.1"/>
    <property type="molecule type" value="Genomic_DNA"/>
</dbReference>
<evidence type="ECO:0000313" key="2">
    <source>
        <dbReference type="EMBL" id="KAK8947903.1"/>
    </source>
</evidence>
<evidence type="ECO:0000256" key="1">
    <source>
        <dbReference type="SAM" id="MobiDB-lite"/>
    </source>
</evidence>